<dbReference type="RefSeq" id="WP_008542441.1">
    <property type="nucleotide sequence ID" value="NZ_JH604971.1"/>
</dbReference>
<comment type="caution">
    <text evidence="1">The sequence shown here is derived from an EMBL/GenBank/DDBJ whole genome shotgun (WGS) entry which is preliminary data.</text>
</comment>
<name>H3KFF5_9BURK</name>
<gene>
    <name evidence="1" type="ORF">HMPREF9440_01472</name>
</gene>
<accession>H3KFF5</accession>
<organism evidence="1 2">
    <name type="scientific">Sutterella parvirubra YIT 11816</name>
    <dbReference type="NCBI Taxonomy" id="762967"/>
    <lineage>
        <taxon>Bacteria</taxon>
        <taxon>Pseudomonadati</taxon>
        <taxon>Pseudomonadota</taxon>
        <taxon>Betaproteobacteria</taxon>
        <taxon>Burkholderiales</taxon>
        <taxon>Sutterellaceae</taxon>
        <taxon>Sutterella</taxon>
    </lineage>
</organism>
<protein>
    <submittedName>
        <fullName evidence="1">Uncharacterized protein</fullName>
    </submittedName>
</protein>
<keyword evidence="2" id="KW-1185">Reference proteome</keyword>
<dbReference type="STRING" id="762967.HMPREF9440_01472"/>
<dbReference type="PATRIC" id="fig|762967.3.peg.1157"/>
<dbReference type="EMBL" id="AFBQ01000213">
    <property type="protein sequence ID" value="EHY31152.1"/>
    <property type="molecule type" value="Genomic_DNA"/>
</dbReference>
<dbReference type="HOGENOM" id="CLU_1712338_0_0_4"/>
<evidence type="ECO:0000313" key="2">
    <source>
        <dbReference type="Proteomes" id="UP000004956"/>
    </source>
</evidence>
<evidence type="ECO:0000313" key="1">
    <source>
        <dbReference type="EMBL" id="EHY31152.1"/>
    </source>
</evidence>
<reference evidence="1 2" key="1">
    <citation type="submission" date="2011-11" db="EMBL/GenBank/DDBJ databases">
        <authorList>
            <person name="Weinstock G."/>
            <person name="Sodergren E."/>
            <person name="Clifton S."/>
            <person name="Fulton L."/>
            <person name="Fulton B."/>
            <person name="Courtney L."/>
            <person name="Fronick C."/>
            <person name="Harrison M."/>
            <person name="Strong C."/>
            <person name="Farmer C."/>
            <person name="Delahaunty K."/>
            <person name="Markovic C."/>
            <person name="Hall O."/>
            <person name="Minx P."/>
            <person name="Tomlinson C."/>
            <person name="Mitreva M."/>
            <person name="Hou S."/>
            <person name="Chen J."/>
            <person name="Wollam A."/>
            <person name="Pepin K.H."/>
            <person name="Johnson M."/>
            <person name="Bhonagiri V."/>
            <person name="Zhang X."/>
            <person name="Suruliraj S."/>
            <person name="Warren W."/>
            <person name="Chinwalla A."/>
            <person name="Mardis E.R."/>
            <person name="Wilson R.K."/>
        </authorList>
    </citation>
    <scope>NUCLEOTIDE SEQUENCE [LARGE SCALE GENOMIC DNA]</scope>
    <source>
        <strain evidence="1 2">YIT 11816</strain>
    </source>
</reference>
<dbReference type="Proteomes" id="UP000004956">
    <property type="component" value="Unassembled WGS sequence"/>
</dbReference>
<sequence length="153" mass="16247">MSEAHIRLTIDPRLNELFTALAALAEEAGGASAGGRVVWREDGHDVEALLTDKPSSDAVPGFTVGAGDACRLVRIPDENPWCVQCLEDAFPARLDSRAEAPEGLPSPAPRSSGCIRLPAGDAAEHAKALRRAVNLLVRRLDAARAVMFLGRTV</sequence>
<proteinExistence type="predicted"/>
<dbReference type="AlphaFoldDB" id="H3KFF5"/>